<organism evidence="1">
    <name type="scientific">Anguilla anguilla</name>
    <name type="common">European freshwater eel</name>
    <name type="synonym">Muraena anguilla</name>
    <dbReference type="NCBI Taxonomy" id="7936"/>
    <lineage>
        <taxon>Eukaryota</taxon>
        <taxon>Metazoa</taxon>
        <taxon>Chordata</taxon>
        <taxon>Craniata</taxon>
        <taxon>Vertebrata</taxon>
        <taxon>Euteleostomi</taxon>
        <taxon>Actinopterygii</taxon>
        <taxon>Neopterygii</taxon>
        <taxon>Teleostei</taxon>
        <taxon>Anguilliformes</taxon>
        <taxon>Anguillidae</taxon>
        <taxon>Anguilla</taxon>
    </lineage>
</organism>
<accession>A0A0E9X7N0</accession>
<dbReference type="AlphaFoldDB" id="A0A0E9X7N0"/>
<proteinExistence type="predicted"/>
<evidence type="ECO:0000313" key="1">
    <source>
        <dbReference type="EMBL" id="JAH97845.1"/>
    </source>
</evidence>
<name>A0A0E9X7N0_ANGAN</name>
<dbReference type="EMBL" id="GBXM01010732">
    <property type="protein sequence ID" value="JAH97845.1"/>
    <property type="molecule type" value="Transcribed_RNA"/>
</dbReference>
<reference evidence="1" key="1">
    <citation type="submission" date="2014-11" db="EMBL/GenBank/DDBJ databases">
        <authorList>
            <person name="Amaro Gonzalez C."/>
        </authorList>
    </citation>
    <scope>NUCLEOTIDE SEQUENCE</scope>
</reference>
<sequence>MSMFQNQPANNLPATLSTKNYHTSFWGSFQKLLSQSSKIQQWPGRSKYIYTYVYIL</sequence>
<reference evidence="1" key="2">
    <citation type="journal article" date="2015" name="Fish Shellfish Immunol.">
        <title>Early steps in the European eel (Anguilla anguilla)-Vibrio vulnificus interaction in the gills: Role of the RtxA13 toxin.</title>
        <authorList>
            <person name="Callol A."/>
            <person name="Pajuelo D."/>
            <person name="Ebbesson L."/>
            <person name="Teles M."/>
            <person name="MacKenzie S."/>
            <person name="Amaro C."/>
        </authorList>
    </citation>
    <scope>NUCLEOTIDE SEQUENCE</scope>
</reference>
<protein>
    <submittedName>
        <fullName evidence="1">Uncharacterized protein</fullName>
    </submittedName>
</protein>